<accession>A0A9P3PV69</accession>
<protein>
    <submittedName>
        <fullName evidence="1">Uncharacterized protein</fullName>
    </submittedName>
</protein>
<comment type="caution">
    <text evidence="1">The sequence shown here is derived from an EMBL/GenBank/DDBJ whole genome shotgun (WGS) entry which is preliminary data.</text>
</comment>
<evidence type="ECO:0000313" key="2">
    <source>
        <dbReference type="Proteomes" id="UP001063166"/>
    </source>
</evidence>
<evidence type="ECO:0000313" key="1">
    <source>
        <dbReference type="EMBL" id="GLB43515.1"/>
    </source>
</evidence>
<sequence>MTARDSQSNNLLPSSRVWRPESPALPVASQRRVMDGVQLRRVLVFHFRVTNFLSPLELWDWGFPRVCWVLVVEASVAYMA</sequence>
<reference evidence="1" key="1">
    <citation type="submission" date="2022-07" db="EMBL/GenBank/DDBJ databases">
        <title>The genome of Lyophyllum shimeji provides insight into the initial evolution of ectomycorrhizal fungal genome.</title>
        <authorList>
            <person name="Kobayashi Y."/>
            <person name="Shibata T."/>
            <person name="Hirakawa H."/>
            <person name="Shigenobu S."/>
            <person name="Nishiyama T."/>
            <person name="Yamada A."/>
            <person name="Hasebe M."/>
            <person name="Kawaguchi M."/>
        </authorList>
    </citation>
    <scope>NUCLEOTIDE SEQUENCE</scope>
    <source>
        <strain evidence="1">AT787</strain>
    </source>
</reference>
<dbReference type="AlphaFoldDB" id="A0A9P3PV69"/>
<keyword evidence="2" id="KW-1185">Reference proteome</keyword>
<proteinExistence type="predicted"/>
<gene>
    <name evidence="1" type="ORF">LshimejAT787_1400270</name>
</gene>
<dbReference type="EMBL" id="BRPK01000014">
    <property type="protein sequence ID" value="GLB43515.1"/>
    <property type="molecule type" value="Genomic_DNA"/>
</dbReference>
<dbReference type="Proteomes" id="UP001063166">
    <property type="component" value="Unassembled WGS sequence"/>
</dbReference>
<organism evidence="1 2">
    <name type="scientific">Lyophyllum shimeji</name>
    <name type="common">Hon-shimeji</name>
    <name type="synonym">Tricholoma shimeji</name>
    <dbReference type="NCBI Taxonomy" id="47721"/>
    <lineage>
        <taxon>Eukaryota</taxon>
        <taxon>Fungi</taxon>
        <taxon>Dikarya</taxon>
        <taxon>Basidiomycota</taxon>
        <taxon>Agaricomycotina</taxon>
        <taxon>Agaricomycetes</taxon>
        <taxon>Agaricomycetidae</taxon>
        <taxon>Agaricales</taxon>
        <taxon>Tricholomatineae</taxon>
        <taxon>Lyophyllaceae</taxon>
        <taxon>Lyophyllum</taxon>
    </lineage>
</organism>
<name>A0A9P3PV69_LYOSH</name>